<organism evidence="2 3">
    <name type="scientific">Branchiostoma lanceolatum</name>
    <name type="common">Common lancelet</name>
    <name type="synonym">Amphioxus lanceolatum</name>
    <dbReference type="NCBI Taxonomy" id="7740"/>
    <lineage>
        <taxon>Eukaryota</taxon>
        <taxon>Metazoa</taxon>
        <taxon>Chordata</taxon>
        <taxon>Cephalochordata</taxon>
        <taxon>Leptocardii</taxon>
        <taxon>Amphioxiformes</taxon>
        <taxon>Branchiostomatidae</taxon>
        <taxon>Branchiostoma</taxon>
    </lineage>
</organism>
<dbReference type="AlphaFoldDB" id="A0A8S4MNL7"/>
<gene>
    <name evidence="2" type="primary">Hypp9653</name>
    <name evidence="2" type="ORF">BLAG_LOCUS26254</name>
</gene>
<name>A0A8S4MNL7_BRALA</name>
<feature type="region of interest" description="Disordered" evidence="1">
    <location>
        <begin position="152"/>
        <end position="300"/>
    </location>
</feature>
<dbReference type="Gene3D" id="3.40.50.12700">
    <property type="match status" value="1"/>
</dbReference>
<dbReference type="OrthoDB" id="10200080at2759"/>
<protein>
    <submittedName>
        <fullName evidence="2">Hypp9653 protein</fullName>
    </submittedName>
</protein>
<evidence type="ECO:0000256" key="1">
    <source>
        <dbReference type="SAM" id="MobiDB-lite"/>
    </source>
</evidence>
<dbReference type="SUPFAM" id="SSF52266">
    <property type="entry name" value="SGNH hydrolase"/>
    <property type="match status" value="1"/>
</dbReference>
<sequence length="421" mass="46616">MYRPLSRTLDDFSSLISVTKSRFPSASFVISSVLPRFDYEVYDRRRLELNAHLLSLCSSQGVFFLDNGIRADRAMFSVDGLHLSRAGNLSFARYLSARLNFYLQLHRRSCEREDRYVFRDEEWPGLEADGGRRRAHPGVELKSGKYRGQGEWSRVVRGAPRGTPGKVEGVNAGKGPFRAREVPVPTSKSRQAPGKVEGGSAGKGPSPARSMPVPKPRRVPGKVEGVSAGKGPSRAREVPVPKPRQTPGKVEGGSAGKGPSPARGVPVPKPRRVPGKVEGVSAGKGPFRTRGVRMSKREWKRTSGRRMCQFKVAQDKGEVVEGIDCHKENVHYVICPTGWSSCKLRKGRESTAVSGGFSRGQTRCKKVNGKTGKRRDKYPVATKLEVRMLYSGPIHPSGWVEQVKQVGTLFRVHFWWKLCPN</sequence>
<keyword evidence="3" id="KW-1185">Reference proteome</keyword>
<reference evidence="2" key="1">
    <citation type="submission" date="2022-01" db="EMBL/GenBank/DDBJ databases">
        <authorList>
            <person name="Braso-Vives M."/>
        </authorList>
    </citation>
    <scope>NUCLEOTIDE SEQUENCE</scope>
</reference>
<dbReference type="Proteomes" id="UP000838412">
    <property type="component" value="Unassembled WGS sequence"/>
</dbReference>
<accession>A0A8S4MNL7</accession>
<evidence type="ECO:0000313" key="2">
    <source>
        <dbReference type="EMBL" id="CAH1277483.1"/>
    </source>
</evidence>
<proteinExistence type="predicted"/>
<dbReference type="EMBL" id="CAKMNS010000345">
    <property type="protein sequence ID" value="CAH1277483.1"/>
    <property type="molecule type" value="Genomic_DNA"/>
</dbReference>
<comment type="caution">
    <text evidence="2">The sequence shown here is derived from an EMBL/GenBank/DDBJ whole genome shotgun (WGS) entry which is preliminary data.</text>
</comment>
<evidence type="ECO:0000313" key="3">
    <source>
        <dbReference type="Proteomes" id="UP000838412"/>
    </source>
</evidence>